<feature type="compositionally biased region" description="Basic and acidic residues" evidence="4">
    <location>
        <begin position="7"/>
        <end position="29"/>
    </location>
</feature>
<feature type="region of interest" description="Disordered" evidence="4">
    <location>
        <begin position="1068"/>
        <end position="1092"/>
    </location>
</feature>
<dbReference type="SUPFAM" id="SSF46774">
    <property type="entry name" value="ARID-like"/>
    <property type="match status" value="1"/>
</dbReference>
<feature type="region of interest" description="Disordered" evidence="4">
    <location>
        <begin position="779"/>
        <end position="800"/>
    </location>
</feature>
<dbReference type="AlphaFoldDB" id="A0A914LFS8"/>
<proteinExistence type="predicted"/>
<dbReference type="GO" id="GO:0006357">
    <property type="term" value="P:regulation of transcription by RNA polymerase II"/>
    <property type="evidence" value="ECO:0007669"/>
    <property type="project" value="TreeGrafter"/>
</dbReference>
<dbReference type="PROSITE" id="PS51011">
    <property type="entry name" value="ARID"/>
    <property type="match status" value="1"/>
</dbReference>
<feature type="region of interest" description="Disordered" evidence="4">
    <location>
        <begin position="346"/>
        <end position="370"/>
    </location>
</feature>
<dbReference type="Gene3D" id="1.10.150.60">
    <property type="entry name" value="ARID DNA-binding domain"/>
    <property type="match status" value="1"/>
</dbReference>
<dbReference type="WBParaSite" id="Minc3s00479g13020">
    <property type="protein sequence ID" value="Minc3s00479g13020"/>
    <property type="gene ID" value="Minc3s00479g13020"/>
</dbReference>
<evidence type="ECO:0000313" key="7">
    <source>
        <dbReference type="WBParaSite" id="Minc3s00479g13020"/>
    </source>
</evidence>
<dbReference type="InterPro" id="IPR001606">
    <property type="entry name" value="ARID_dom"/>
</dbReference>
<evidence type="ECO:0000256" key="3">
    <source>
        <dbReference type="ARBA" id="ARBA00023242"/>
    </source>
</evidence>
<feature type="region of interest" description="Disordered" evidence="4">
    <location>
        <begin position="1170"/>
        <end position="1206"/>
    </location>
</feature>
<dbReference type="Proteomes" id="UP000887563">
    <property type="component" value="Unplaced"/>
</dbReference>
<dbReference type="SUPFAM" id="SSF54160">
    <property type="entry name" value="Chromo domain-like"/>
    <property type="match status" value="1"/>
</dbReference>
<keyword evidence="6" id="KW-1185">Reference proteome</keyword>
<keyword evidence="3" id="KW-0539">Nucleus</keyword>
<evidence type="ECO:0000313" key="6">
    <source>
        <dbReference type="Proteomes" id="UP000887563"/>
    </source>
</evidence>
<keyword evidence="1" id="KW-0805">Transcription regulation</keyword>
<feature type="compositionally biased region" description="Low complexity" evidence="4">
    <location>
        <begin position="436"/>
        <end position="447"/>
    </location>
</feature>
<reference evidence="7" key="1">
    <citation type="submission" date="2022-11" db="UniProtKB">
        <authorList>
            <consortium name="WormBaseParasite"/>
        </authorList>
    </citation>
    <scope>IDENTIFICATION</scope>
</reference>
<feature type="compositionally biased region" description="Polar residues" evidence="4">
    <location>
        <begin position="176"/>
        <end position="195"/>
    </location>
</feature>
<evidence type="ECO:0000256" key="4">
    <source>
        <dbReference type="SAM" id="MobiDB-lite"/>
    </source>
</evidence>
<dbReference type="GO" id="GO:0005634">
    <property type="term" value="C:nucleus"/>
    <property type="evidence" value="ECO:0007669"/>
    <property type="project" value="TreeGrafter"/>
</dbReference>
<protein>
    <submittedName>
        <fullName evidence="7">ARID domain-containing protein</fullName>
    </submittedName>
</protein>
<evidence type="ECO:0000259" key="5">
    <source>
        <dbReference type="PROSITE" id="PS51011"/>
    </source>
</evidence>
<feature type="compositionally biased region" description="Low complexity" evidence="4">
    <location>
        <begin position="1183"/>
        <end position="1194"/>
    </location>
</feature>
<dbReference type="InterPro" id="IPR036431">
    <property type="entry name" value="ARID_dom_sf"/>
</dbReference>
<feature type="compositionally biased region" description="Low complexity" evidence="4">
    <location>
        <begin position="259"/>
        <end position="273"/>
    </location>
</feature>
<feature type="domain" description="ARID" evidence="5">
    <location>
        <begin position="64"/>
        <end position="157"/>
    </location>
</feature>
<dbReference type="GO" id="GO:0000976">
    <property type="term" value="F:transcription cis-regulatory region binding"/>
    <property type="evidence" value="ECO:0007669"/>
    <property type="project" value="TreeGrafter"/>
</dbReference>
<organism evidence="6 7">
    <name type="scientific">Meloidogyne incognita</name>
    <name type="common">Southern root-knot nematode worm</name>
    <name type="synonym">Oxyuris incognita</name>
    <dbReference type="NCBI Taxonomy" id="6306"/>
    <lineage>
        <taxon>Eukaryota</taxon>
        <taxon>Metazoa</taxon>
        <taxon>Ecdysozoa</taxon>
        <taxon>Nematoda</taxon>
        <taxon>Chromadorea</taxon>
        <taxon>Rhabditida</taxon>
        <taxon>Tylenchina</taxon>
        <taxon>Tylenchomorpha</taxon>
        <taxon>Tylenchoidea</taxon>
        <taxon>Meloidogynidae</taxon>
        <taxon>Meloidogyninae</taxon>
        <taxon>Meloidogyne</taxon>
        <taxon>Meloidogyne incognita group</taxon>
    </lineage>
</organism>
<accession>A0A914LFS8</accession>
<dbReference type="CDD" id="cd16100">
    <property type="entry name" value="ARID"/>
    <property type="match status" value="1"/>
</dbReference>
<feature type="compositionally biased region" description="Polar residues" evidence="4">
    <location>
        <begin position="415"/>
        <end position="435"/>
    </location>
</feature>
<dbReference type="InterPro" id="IPR051232">
    <property type="entry name" value="ARID/SWI1_ChromRemod"/>
</dbReference>
<evidence type="ECO:0000256" key="2">
    <source>
        <dbReference type="ARBA" id="ARBA00023163"/>
    </source>
</evidence>
<sequence>MISESPQQKDKEKSENKKNNKNVGNEKNKNNKNNSPELEDISSSTSSSSNDEAEKDELEIRQQQELKSNLVAHFYKFQEESGNPENLSPELGGNDVDIYRFYNVVKSMGGHRSVTKENKWSKVLKKLKLDLSKGDVDALQVKKTYMRYFEKFESFMNKLGNSSLIVAASSSTSTSQRNTRIVRTIATPSQSSGDIKQSKRSRGGKSSSTRGGSSAGTLSRSRSTSTAKDHSPAFSVCTKSSAKSSKKSSEEPLELQPLHFSFSSSTTSSSTSHQHFESPNQHKRTMSFNIGIEKYKTKFNKKSSSLIKQKIASEEKIVGSNSSAVIGQHFDAGGKLKKPPLFHQTSKIKPSKSHESVTSAKSNLPTTSETLKRSLSSFVTSTSIPATSGGNSKFFIKKSNIEGNVCEVQQHPQIITKTSPQNNSSPIKTEILNSPQQQQQNTKIPQQRGRKPKHSIFQQQQQINNPQNENEIGYSNAHIFTRFYQGQKVSARHHLRFYDARVITVKQPSLADIARALNNAFALSLITHQGSPEISTLSLENMGPELKDALRNLLNSTKVFVHYLGWNSRYDEWLMLHKIRVDEKDERSSAQQVENHLIKSSGSNNLPPQLLAAALDWCASPEGIPSLALLPSAQSSEQRPRRLSSSALAKVTTTTVSSVADSVNNIQIVPRRQSTSCSTSTSTIDYRSPLNPFANHHAPPPSSSSSSSSNDVTFIAPLPASHSLGKFTIPHLPVVSSTVSEAPSTTCTTTTICLTPNNQINLNVELSHNDDIIVKNDEEKVEEENDKNRQRHHLSPKNIPPIVTTTKVKTFTSSPTKIHLLSNIKVYSNVTTCPVTTTFLPTTTTTTTTTNSSPSTTTTSTTNCFLQQQQQIVSQQNDNNPQQQKQFLVDDNKSCINVGIISPSSSSLIGEKGLLVEPQQLSLNLTPQQTTILEENLKPETSFPIQQQYFGHVQGEDNSVFRLSPPPAPPILKIKDEEKVYGDFQFEKDSIEDKANVTLPINESTSISLDVTPPKNSNALQIQTPWAPKKRKSGESIIAGAMSPPPNKLAKNHLKSPVRPTNSSATLLSNFASPTRSPLVGTNETTSDDEEENTFEGIHSESLHCLRQRLLHKMESEHLFDNDDFVGLPNLDEMLENCTEDPDQQVKLIEQRMRELHSIFSENKTKLGELEKQNRRRRKKEQQSSISSSPASRSNVIIGGGNVENI</sequence>
<dbReference type="Pfam" id="PF01388">
    <property type="entry name" value="ARID"/>
    <property type="match status" value="1"/>
</dbReference>
<dbReference type="SMART" id="SM01014">
    <property type="entry name" value="ARID"/>
    <property type="match status" value="1"/>
</dbReference>
<feature type="region of interest" description="Disordered" evidence="4">
    <location>
        <begin position="176"/>
        <end position="287"/>
    </location>
</feature>
<dbReference type="Gene3D" id="2.30.30.140">
    <property type="match status" value="1"/>
</dbReference>
<feature type="region of interest" description="Disordered" evidence="4">
    <location>
        <begin position="688"/>
        <end position="710"/>
    </location>
</feature>
<feature type="region of interest" description="Disordered" evidence="4">
    <location>
        <begin position="1"/>
        <end position="58"/>
    </location>
</feature>
<dbReference type="InterPro" id="IPR016197">
    <property type="entry name" value="Chromo-like_dom_sf"/>
</dbReference>
<feature type="region of interest" description="Disordered" evidence="4">
    <location>
        <begin position="415"/>
        <end position="455"/>
    </location>
</feature>
<evidence type="ECO:0000256" key="1">
    <source>
        <dbReference type="ARBA" id="ARBA00023015"/>
    </source>
</evidence>
<dbReference type="PANTHER" id="PTHR13964:SF27">
    <property type="entry name" value="HAT-TRICK, ISOFORM D"/>
    <property type="match status" value="1"/>
</dbReference>
<name>A0A914LFS8_MELIC</name>
<dbReference type="PANTHER" id="PTHR13964">
    <property type="entry name" value="RBP-RELATED"/>
    <property type="match status" value="1"/>
</dbReference>
<feature type="compositionally biased region" description="Low complexity" evidence="4">
    <location>
        <begin position="204"/>
        <end position="226"/>
    </location>
</feature>
<keyword evidence="2" id="KW-0804">Transcription</keyword>
<dbReference type="SMART" id="SM00501">
    <property type="entry name" value="BRIGHT"/>
    <property type="match status" value="1"/>
</dbReference>
<feature type="compositionally biased region" description="Polar residues" evidence="4">
    <location>
        <begin position="356"/>
        <end position="370"/>
    </location>
</feature>